<dbReference type="AlphaFoldDB" id="A0A5N6PWC3"/>
<dbReference type="Pfam" id="PF01657">
    <property type="entry name" value="Stress-antifung"/>
    <property type="match status" value="1"/>
</dbReference>
<evidence type="ECO:0000256" key="2">
    <source>
        <dbReference type="ARBA" id="ARBA00022737"/>
    </source>
</evidence>
<accession>A0A5N6PWC3</accession>
<dbReference type="Gene3D" id="3.30.430.20">
    <property type="entry name" value="Gnk2 domain, C-X8-C-X2-C motif"/>
    <property type="match status" value="1"/>
</dbReference>
<proteinExistence type="predicted"/>
<sequence>MSIFARKLVLCFISFCSIYLIHTTTLAQPPHFLSYACSDSNYTANSSYQRNLNTALSSLLTTNRGLGFYRLAIGEGNDTVNLVALCRGDVNPDVCDNCLNNSIVRLRQICPTQKGARGYYDYCLLRYSNQKVVGNAPIDYYVFVDNSLNATNIDMFNRALWPLLSKLIDVAAAGDGDQQKFASGNTTGDDVCRYRTPAIEHAIVTCHSYILY</sequence>
<dbReference type="PROSITE" id="PS51473">
    <property type="entry name" value="GNK2"/>
    <property type="match status" value="1"/>
</dbReference>
<dbReference type="EMBL" id="SZYD01000002">
    <property type="protein sequence ID" value="KAD7117347.1"/>
    <property type="molecule type" value="Genomic_DNA"/>
</dbReference>
<feature type="signal peptide" evidence="3">
    <location>
        <begin position="1"/>
        <end position="27"/>
    </location>
</feature>
<keyword evidence="2" id="KW-0677">Repeat</keyword>
<dbReference type="InterPro" id="IPR038408">
    <property type="entry name" value="GNK2_sf"/>
</dbReference>
<protein>
    <recommendedName>
        <fullName evidence="4">Gnk2-homologous domain-containing protein</fullName>
    </recommendedName>
</protein>
<organism evidence="5 6">
    <name type="scientific">Mikania micrantha</name>
    <name type="common">bitter vine</name>
    <dbReference type="NCBI Taxonomy" id="192012"/>
    <lineage>
        <taxon>Eukaryota</taxon>
        <taxon>Viridiplantae</taxon>
        <taxon>Streptophyta</taxon>
        <taxon>Embryophyta</taxon>
        <taxon>Tracheophyta</taxon>
        <taxon>Spermatophyta</taxon>
        <taxon>Magnoliopsida</taxon>
        <taxon>eudicotyledons</taxon>
        <taxon>Gunneridae</taxon>
        <taxon>Pentapetalae</taxon>
        <taxon>asterids</taxon>
        <taxon>campanulids</taxon>
        <taxon>Asterales</taxon>
        <taxon>Asteraceae</taxon>
        <taxon>Asteroideae</taxon>
        <taxon>Heliantheae alliance</taxon>
        <taxon>Eupatorieae</taxon>
        <taxon>Mikania</taxon>
    </lineage>
</organism>
<keyword evidence="6" id="KW-1185">Reference proteome</keyword>
<evidence type="ECO:0000259" key="4">
    <source>
        <dbReference type="PROSITE" id="PS51473"/>
    </source>
</evidence>
<dbReference type="Proteomes" id="UP000326396">
    <property type="component" value="Linkage Group LG10"/>
</dbReference>
<feature type="chain" id="PRO_5024407359" description="Gnk2-homologous domain-containing protein" evidence="3">
    <location>
        <begin position="28"/>
        <end position="212"/>
    </location>
</feature>
<reference evidence="5 6" key="1">
    <citation type="submission" date="2019-05" db="EMBL/GenBank/DDBJ databases">
        <title>Mikania micrantha, genome provides insights into the molecular mechanism of rapid growth.</title>
        <authorList>
            <person name="Liu B."/>
        </authorList>
    </citation>
    <scope>NUCLEOTIDE SEQUENCE [LARGE SCALE GENOMIC DNA]</scope>
    <source>
        <strain evidence="5">NLD-2019</strain>
        <tissue evidence="5">Leaf</tissue>
    </source>
</reference>
<evidence type="ECO:0000313" key="5">
    <source>
        <dbReference type="EMBL" id="KAD7117347.1"/>
    </source>
</evidence>
<dbReference type="OrthoDB" id="688481at2759"/>
<gene>
    <name evidence="5" type="ORF">E3N88_04615</name>
</gene>
<dbReference type="PANTHER" id="PTHR32099:SF99">
    <property type="entry name" value="GNK2-LIKE DOMAIN-CONTAINING PROTEIN"/>
    <property type="match status" value="1"/>
</dbReference>
<feature type="domain" description="Gnk2-homologous" evidence="4">
    <location>
        <begin position="30"/>
        <end position="132"/>
    </location>
</feature>
<comment type="caution">
    <text evidence="5">The sequence shown here is derived from an EMBL/GenBank/DDBJ whole genome shotgun (WGS) entry which is preliminary data.</text>
</comment>
<evidence type="ECO:0000313" key="6">
    <source>
        <dbReference type="Proteomes" id="UP000326396"/>
    </source>
</evidence>
<evidence type="ECO:0000256" key="1">
    <source>
        <dbReference type="ARBA" id="ARBA00022729"/>
    </source>
</evidence>
<name>A0A5N6PWC3_9ASTR</name>
<evidence type="ECO:0000256" key="3">
    <source>
        <dbReference type="SAM" id="SignalP"/>
    </source>
</evidence>
<dbReference type="InterPro" id="IPR002902">
    <property type="entry name" value="GNK2"/>
</dbReference>
<dbReference type="CDD" id="cd23509">
    <property type="entry name" value="Gnk2-like"/>
    <property type="match status" value="1"/>
</dbReference>
<dbReference type="PANTHER" id="PTHR32099">
    <property type="entry name" value="CYSTEINE-RICH REPEAT SECRETORY PROTEIN"/>
    <property type="match status" value="1"/>
</dbReference>
<keyword evidence="1 3" id="KW-0732">Signal</keyword>